<proteinExistence type="predicted"/>
<keyword evidence="3" id="KW-1185">Reference proteome</keyword>
<gene>
    <name evidence="2" type="ORF">FB384_001866</name>
</gene>
<reference evidence="2 3" key="1">
    <citation type="submission" date="2020-08" db="EMBL/GenBank/DDBJ databases">
        <title>Sequencing the genomes of 1000 actinobacteria strains.</title>
        <authorList>
            <person name="Klenk H.-P."/>
        </authorList>
    </citation>
    <scope>NUCLEOTIDE SEQUENCE [LARGE SCALE GENOMIC DNA]</scope>
    <source>
        <strain evidence="2 3">DSM 45267</strain>
    </source>
</reference>
<organism evidence="2 3">
    <name type="scientific">Prauserella sediminis</name>
    <dbReference type="NCBI Taxonomy" id="577680"/>
    <lineage>
        <taxon>Bacteria</taxon>
        <taxon>Bacillati</taxon>
        <taxon>Actinomycetota</taxon>
        <taxon>Actinomycetes</taxon>
        <taxon>Pseudonocardiales</taxon>
        <taxon>Pseudonocardiaceae</taxon>
        <taxon>Prauserella</taxon>
        <taxon>Prauserella salsuginis group</taxon>
    </lineage>
</organism>
<dbReference type="EMBL" id="JACIBS010000001">
    <property type="protein sequence ID" value="MBB3662962.1"/>
    <property type="molecule type" value="Genomic_DNA"/>
</dbReference>
<name>A0A839XG84_9PSEU</name>
<dbReference type="AlphaFoldDB" id="A0A839XG84"/>
<sequence length="39" mass="4261">MLSVADEAFPASPGPARSRRSLRDADAVQVFSTVRSKRK</sequence>
<evidence type="ECO:0000313" key="3">
    <source>
        <dbReference type="Proteomes" id="UP000564573"/>
    </source>
</evidence>
<evidence type="ECO:0000256" key="1">
    <source>
        <dbReference type="SAM" id="MobiDB-lite"/>
    </source>
</evidence>
<accession>A0A839XG84</accession>
<protein>
    <submittedName>
        <fullName evidence="2">Uncharacterized protein</fullName>
    </submittedName>
</protein>
<feature type="region of interest" description="Disordered" evidence="1">
    <location>
        <begin position="1"/>
        <end position="24"/>
    </location>
</feature>
<comment type="caution">
    <text evidence="2">The sequence shown here is derived from an EMBL/GenBank/DDBJ whole genome shotgun (WGS) entry which is preliminary data.</text>
</comment>
<evidence type="ECO:0000313" key="2">
    <source>
        <dbReference type="EMBL" id="MBB3662962.1"/>
    </source>
</evidence>
<dbReference type="Proteomes" id="UP000564573">
    <property type="component" value="Unassembled WGS sequence"/>
</dbReference>